<keyword evidence="2" id="KW-1185">Reference proteome</keyword>
<evidence type="ECO:0000313" key="1">
    <source>
        <dbReference type="EMBL" id="KIK28514.1"/>
    </source>
</evidence>
<organism evidence="1 2">
    <name type="scientific">Pisolithus microcarpus 441</name>
    <dbReference type="NCBI Taxonomy" id="765257"/>
    <lineage>
        <taxon>Eukaryota</taxon>
        <taxon>Fungi</taxon>
        <taxon>Dikarya</taxon>
        <taxon>Basidiomycota</taxon>
        <taxon>Agaricomycotina</taxon>
        <taxon>Agaricomycetes</taxon>
        <taxon>Agaricomycetidae</taxon>
        <taxon>Boletales</taxon>
        <taxon>Sclerodermatineae</taxon>
        <taxon>Pisolithaceae</taxon>
        <taxon>Pisolithus</taxon>
    </lineage>
</organism>
<dbReference type="AlphaFoldDB" id="A0A0C9ZR47"/>
<dbReference type="HOGENOM" id="CLU_3033319_0_0_1"/>
<sequence length="55" mass="6426">MSVCDEEMMTWITTEGYNKKTGYDGNMQRRRGVSTTLTVKRTNYSLNSTDRNKKK</sequence>
<dbReference type="OrthoDB" id="342024at2759"/>
<proteinExistence type="predicted"/>
<reference evidence="2" key="2">
    <citation type="submission" date="2015-01" db="EMBL/GenBank/DDBJ databases">
        <title>Evolutionary Origins and Diversification of the Mycorrhizal Mutualists.</title>
        <authorList>
            <consortium name="DOE Joint Genome Institute"/>
            <consortium name="Mycorrhizal Genomics Consortium"/>
            <person name="Kohler A."/>
            <person name="Kuo A."/>
            <person name="Nagy L.G."/>
            <person name="Floudas D."/>
            <person name="Copeland A."/>
            <person name="Barry K.W."/>
            <person name="Cichocki N."/>
            <person name="Veneault-Fourrey C."/>
            <person name="LaButti K."/>
            <person name="Lindquist E.A."/>
            <person name="Lipzen A."/>
            <person name="Lundell T."/>
            <person name="Morin E."/>
            <person name="Murat C."/>
            <person name="Riley R."/>
            <person name="Ohm R."/>
            <person name="Sun H."/>
            <person name="Tunlid A."/>
            <person name="Henrissat B."/>
            <person name="Grigoriev I.V."/>
            <person name="Hibbett D.S."/>
            <person name="Martin F."/>
        </authorList>
    </citation>
    <scope>NUCLEOTIDE SEQUENCE [LARGE SCALE GENOMIC DNA]</scope>
    <source>
        <strain evidence="2">441</strain>
    </source>
</reference>
<protein>
    <submittedName>
        <fullName evidence="1">Uncharacterized protein</fullName>
    </submittedName>
</protein>
<gene>
    <name evidence="1" type="ORF">PISMIDRAFT_673533</name>
</gene>
<name>A0A0C9ZR47_9AGAM</name>
<dbReference type="Proteomes" id="UP000054018">
    <property type="component" value="Unassembled WGS sequence"/>
</dbReference>
<evidence type="ECO:0000313" key="2">
    <source>
        <dbReference type="Proteomes" id="UP000054018"/>
    </source>
</evidence>
<dbReference type="EMBL" id="KN833692">
    <property type="protein sequence ID" value="KIK28514.1"/>
    <property type="molecule type" value="Genomic_DNA"/>
</dbReference>
<reference evidence="1 2" key="1">
    <citation type="submission" date="2014-04" db="EMBL/GenBank/DDBJ databases">
        <authorList>
            <consortium name="DOE Joint Genome Institute"/>
            <person name="Kuo A."/>
            <person name="Kohler A."/>
            <person name="Costa M.D."/>
            <person name="Nagy L.G."/>
            <person name="Floudas D."/>
            <person name="Copeland A."/>
            <person name="Barry K.W."/>
            <person name="Cichocki N."/>
            <person name="Veneault-Fourrey C."/>
            <person name="LaButti K."/>
            <person name="Lindquist E.A."/>
            <person name="Lipzen A."/>
            <person name="Lundell T."/>
            <person name="Morin E."/>
            <person name="Murat C."/>
            <person name="Sun H."/>
            <person name="Tunlid A."/>
            <person name="Henrissat B."/>
            <person name="Grigoriev I.V."/>
            <person name="Hibbett D.S."/>
            <person name="Martin F."/>
            <person name="Nordberg H.P."/>
            <person name="Cantor M.N."/>
            <person name="Hua S.X."/>
        </authorList>
    </citation>
    <scope>NUCLEOTIDE SEQUENCE [LARGE SCALE GENOMIC DNA]</scope>
    <source>
        <strain evidence="1 2">441</strain>
    </source>
</reference>
<accession>A0A0C9ZR47</accession>